<protein>
    <recommendedName>
        <fullName evidence="4">Protein S100</fullName>
    </recommendedName>
    <alternativeName>
        <fullName evidence="4">S100 calcium-binding protein</fullName>
    </alternativeName>
</protein>
<evidence type="ECO:0000256" key="3">
    <source>
        <dbReference type="ARBA" id="ARBA00022837"/>
    </source>
</evidence>
<name>I3MT07_ICTTR</name>
<dbReference type="InterPro" id="IPR018247">
    <property type="entry name" value="EF_Hand_1_Ca_BS"/>
</dbReference>
<dbReference type="InParanoid" id="I3MT07"/>
<dbReference type="GO" id="GO:0014002">
    <property type="term" value="P:astrocyte development"/>
    <property type="evidence" value="ECO:0007669"/>
    <property type="project" value="Ensembl"/>
</dbReference>
<dbReference type="eggNOG" id="ENOG502SA01">
    <property type="taxonomic scope" value="Eukaryota"/>
</dbReference>
<dbReference type="Ensembl" id="ENSSTOT00000025642.2">
    <property type="protein sequence ID" value="ENSSTOP00000015252.1"/>
    <property type="gene ID" value="ENSSTOG00000025577.2"/>
</dbReference>
<dbReference type="GO" id="GO:0070488">
    <property type="term" value="P:neutrophil aggregation"/>
    <property type="evidence" value="ECO:0007669"/>
    <property type="project" value="Ensembl"/>
</dbReference>
<dbReference type="GeneID" id="101971241"/>
<dbReference type="OMA" id="NYHAIYR"/>
<dbReference type="GeneTree" id="ENSGT00910000144329"/>
<dbReference type="HOGENOM" id="CLU_138624_6_0_1"/>
<reference evidence="6" key="2">
    <citation type="submission" date="2025-08" db="UniProtKB">
        <authorList>
            <consortium name="Ensembl"/>
        </authorList>
    </citation>
    <scope>IDENTIFICATION</scope>
</reference>
<dbReference type="InterPro" id="IPR001751">
    <property type="entry name" value="S100/CaBP7/8-like_CS"/>
</dbReference>
<dbReference type="SUPFAM" id="SSF47473">
    <property type="entry name" value="EF-hand"/>
    <property type="match status" value="1"/>
</dbReference>
<dbReference type="CTD" id="6279"/>
<dbReference type="FunCoup" id="I3MT07">
    <property type="interactions" value="70"/>
</dbReference>
<dbReference type="GO" id="GO:0030593">
    <property type="term" value="P:neutrophil chemotaxis"/>
    <property type="evidence" value="ECO:0007669"/>
    <property type="project" value="Ensembl"/>
</dbReference>
<keyword evidence="3 4" id="KW-0106">Calcium</keyword>
<evidence type="ECO:0000256" key="4">
    <source>
        <dbReference type="RuleBase" id="RU361184"/>
    </source>
</evidence>
<keyword evidence="7" id="KW-1185">Reference proteome</keyword>
<dbReference type="GO" id="GO:2001244">
    <property type="term" value="P:positive regulation of intrinsic apoptotic signaling pathway"/>
    <property type="evidence" value="ECO:0007669"/>
    <property type="project" value="Ensembl"/>
</dbReference>
<accession>I3MT07</accession>
<dbReference type="STRING" id="43179.ENSSTOP00000015252"/>
<gene>
    <name evidence="6" type="primary">S100A8</name>
</gene>
<dbReference type="InterPro" id="IPR013787">
    <property type="entry name" value="S100_Ca-bd_sub"/>
</dbReference>
<evidence type="ECO:0000256" key="2">
    <source>
        <dbReference type="ARBA" id="ARBA00022723"/>
    </source>
</evidence>
<dbReference type="PANTHER" id="PTHR11639">
    <property type="entry name" value="S100 CALCIUM-BINDING PROTEIN"/>
    <property type="match status" value="1"/>
</dbReference>
<dbReference type="GO" id="GO:0050729">
    <property type="term" value="P:positive regulation of inflammatory response"/>
    <property type="evidence" value="ECO:0007669"/>
    <property type="project" value="Ensembl"/>
</dbReference>
<dbReference type="SMART" id="SM01394">
    <property type="entry name" value="S_100"/>
    <property type="match status" value="1"/>
</dbReference>
<dbReference type="GO" id="GO:0032496">
    <property type="term" value="P:response to lipopolysaccharide"/>
    <property type="evidence" value="ECO:0007669"/>
    <property type="project" value="TreeGrafter"/>
</dbReference>
<dbReference type="GO" id="GO:1990660">
    <property type="term" value="C:calprotectin complex"/>
    <property type="evidence" value="ECO:0007669"/>
    <property type="project" value="Ensembl"/>
</dbReference>
<evidence type="ECO:0000313" key="7">
    <source>
        <dbReference type="Proteomes" id="UP000005215"/>
    </source>
</evidence>
<dbReference type="KEGG" id="iti:101971241"/>
<dbReference type="GO" id="GO:0002793">
    <property type="term" value="P:positive regulation of peptide secretion"/>
    <property type="evidence" value="ECO:0007669"/>
    <property type="project" value="Ensembl"/>
</dbReference>
<dbReference type="OrthoDB" id="26525at2759"/>
<dbReference type="InterPro" id="IPR011992">
    <property type="entry name" value="EF-hand-dom_pair"/>
</dbReference>
<reference evidence="7" key="1">
    <citation type="submission" date="2011-11" db="EMBL/GenBank/DDBJ databases">
        <title>The Draft Genome of Spermophilus tridecemlineatus.</title>
        <authorList>
            <consortium name="The Broad Institute Genome Assembly &amp; Analysis Group"/>
            <consortium name="Computational R&amp;D Group"/>
            <consortium name="and Sequencing Platform"/>
            <person name="Di Palma F."/>
            <person name="Alfoldi J."/>
            <person name="Johnson J."/>
            <person name="Berlin A."/>
            <person name="Gnerre S."/>
            <person name="Jaffe D."/>
            <person name="MacCallum I."/>
            <person name="Young S."/>
            <person name="Walker B.J."/>
            <person name="Lindblad-Toh K."/>
        </authorList>
    </citation>
    <scope>NUCLEOTIDE SEQUENCE [LARGE SCALE GENOMIC DNA]</scope>
</reference>
<dbReference type="GO" id="GO:0002790">
    <property type="term" value="P:peptide secretion"/>
    <property type="evidence" value="ECO:0007669"/>
    <property type="project" value="Ensembl"/>
</dbReference>
<dbReference type="PROSITE" id="PS50222">
    <property type="entry name" value="EF_HAND_2"/>
    <property type="match status" value="1"/>
</dbReference>
<dbReference type="GO" id="GO:0005509">
    <property type="term" value="F:calcium ion binding"/>
    <property type="evidence" value="ECO:0007669"/>
    <property type="project" value="InterPro"/>
</dbReference>
<dbReference type="Pfam" id="PF01023">
    <property type="entry name" value="S_100"/>
    <property type="match status" value="1"/>
</dbReference>
<dbReference type="PROSITE" id="PS00303">
    <property type="entry name" value="S100_CABP"/>
    <property type="match status" value="1"/>
</dbReference>
<dbReference type="EMBL" id="AGTP01066423">
    <property type="status" value="NOT_ANNOTATED_CDS"/>
    <property type="molecule type" value="Genomic_DNA"/>
</dbReference>
<feature type="domain" description="EF-hand" evidence="5">
    <location>
        <begin position="46"/>
        <end position="81"/>
    </location>
</feature>
<dbReference type="GO" id="GO:0002523">
    <property type="term" value="P:leukocyte migration involved in inflammatory response"/>
    <property type="evidence" value="ECO:0007669"/>
    <property type="project" value="Ensembl"/>
</dbReference>
<dbReference type="Gene3D" id="1.10.238.10">
    <property type="entry name" value="EF-hand"/>
    <property type="match status" value="1"/>
</dbReference>
<dbReference type="AlphaFoldDB" id="I3MT07"/>
<evidence type="ECO:0000259" key="5">
    <source>
        <dbReference type="PROSITE" id="PS50222"/>
    </source>
</evidence>
<dbReference type="GO" id="GO:0005829">
    <property type="term" value="C:cytosol"/>
    <property type="evidence" value="ECO:0007669"/>
    <property type="project" value="Ensembl"/>
</dbReference>
<dbReference type="GO" id="GO:0048306">
    <property type="term" value="F:calcium-dependent protein binding"/>
    <property type="evidence" value="ECO:0007669"/>
    <property type="project" value="TreeGrafter"/>
</dbReference>
<organism evidence="6 7">
    <name type="scientific">Ictidomys tridecemlineatus</name>
    <name type="common">Thirteen-lined ground squirrel</name>
    <name type="synonym">Spermophilus tridecemlineatus</name>
    <dbReference type="NCBI Taxonomy" id="43179"/>
    <lineage>
        <taxon>Eukaryota</taxon>
        <taxon>Metazoa</taxon>
        <taxon>Chordata</taxon>
        <taxon>Craniata</taxon>
        <taxon>Vertebrata</taxon>
        <taxon>Euteleostomi</taxon>
        <taxon>Mammalia</taxon>
        <taxon>Eutheria</taxon>
        <taxon>Euarchontoglires</taxon>
        <taxon>Glires</taxon>
        <taxon>Rodentia</taxon>
        <taxon>Sciuromorpha</taxon>
        <taxon>Sciuridae</taxon>
        <taxon>Xerinae</taxon>
        <taxon>Marmotini</taxon>
        <taxon>Ictidomys</taxon>
    </lineage>
</organism>
<reference evidence="6" key="3">
    <citation type="submission" date="2025-09" db="UniProtKB">
        <authorList>
            <consortium name="Ensembl"/>
        </authorList>
    </citation>
    <scope>IDENTIFICATION</scope>
</reference>
<dbReference type="GO" id="GO:0045111">
    <property type="term" value="C:intermediate filament cytoskeleton"/>
    <property type="evidence" value="ECO:0007669"/>
    <property type="project" value="Ensembl"/>
</dbReference>
<dbReference type="GO" id="GO:0006914">
    <property type="term" value="P:autophagy"/>
    <property type="evidence" value="ECO:0007669"/>
    <property type="project" value="Ensembl"/>
</dbReference>
<comment type="similarity">
    <text evidence="1 4">Belongs to the S-100 family.</text>
</comment>
<evidence type="ECO:0000313" key="6">
    <source>
        <dbReference type="Ensembl" id="ENSSTOP00000015252.1"/>
    </source>
</evidence>
<dbReference type="InterPro" id="IPR002048">
    <property type="entry name" value="EF_hand_dom"/>
</dbReference>
<keyword evidence="2 4" id="KW-0479">Metal-binding</keyword>
<dbReference type="GO" id="GO:0043542">
    <property type="term" value="P:endothelial cell migration"/>
    <property type="evidence" value="ECO:0007669"/>
    <property type="project" value="TreeGrafter"/>
</dbReference>
<evidence type="ECO:0000256" key="1">
    <source>
        <dbReference type="ARBA" id="ARBA00007323"/>
    </source>
</evidence>
<dbReference type="PROSITE" id="PS00018">
    <property type="entry name" value="EF_HAND_1"/>
    <property type="match status" value="1"/>
</dbReference>
<dbReference type="GO" id="GO:0070062">
    <property type="term" value="C:extracellular exosome"/>
    <property type="evidence" value="ECO:0007669"/>
    <property type="project" value="TreeGrafter"/>
</dbReference>
<dbReference type="PANTHER" id="PTHR11639:SF5">
    <property type="entry name" value="PROTEIN S100-A8"/>
    <property type="match status" value="1"/>
</dbReference>
<proteinExistence type="inferred from homology"/>
<sequence>MPTDLEKALDSLVCVFHKYSLKKGNYHALYRDDLKKMLTTECPHYTKNKDADTWFKELDVNADNAVNFEEYLVLVIKVGVEAHKLSHKE</sequence>
<dbReference type="Proteomes" id="UP000005215">
    <property type="component" value="Unassembled WGS sequence"/>
</dbReference>
<dbReference type="GO" id="GO:1990661">
    <property type="term" value="C:S100A8 complex"/>
    <property type="evidence" value="ECO:0007669"/>
    <property type="project" value="Ensembl"/>
</dbReference>